<comment type="caution">
    <text evidence="2">The sequence shown here is derived from an EMBL/GenBank/DDBJ whole genome shotgun (WGS) entry which is preliminary data.</text>
</comment>
<accession>A0A8S4Q668</accession>
<feature type="compositionally biased region" description="Polar residues" evidence="1">
    <location>
        <begin position="419"/>
        <end position="435"/>
    </location>
</feature>
<evidence type="ECO:0000313" key="3">
    <source>
        <dbReference type="Proteomes" id="UP000749559"/>
    </source>
</evidence>
<dbReference type="Proteomes" id="UP000749559">
    <property type="component" value="Unassembled WGS sequence"/>
</dbReference>
<feature type="region of interest" description="Disordered" evidence="1">
    <location>
        <begin position="106"/>
        <end position="328"/>
    </location>
</feature>
<dbReference type="AlphaFoldDB" id="A0A8S4Q668"/>
<sequence length="452" mass="50184">YGSILELAKNMNKQIQQVYIGKLFYRGVSDKPSCRLRTDSQAELYNRKVSMVNRLLKEKLQEHPNIHLWFTKGVTLYARDLLLEDGTHLNRRGHKKLWRTIRGATIQAKKSLTKQHERSARDSSSRRPDGRPRGGPRSTTTRSFESSRSTTRRPECGQWNSKSRRTFSRHGSARSGGQWESKWGSTSAPSRHGRARAASTSKWAKRSRDGSTTTTSSSSSRGSIRTTTDATNRHDSKSTAIASRHGSNGAATTNANQCNDTGSKNPESATSASRYGPAGATTGTAGWYGPAVSTTNLSSWYGPDRTTSQSSRWRWSRSTDQRNDTSCYGAAGYGTSRYGSSGFPTSVSESAHRSKQSNWHGPARSRTYDSRGWYGPARKQRYGEHRSWTTVRDRSTYGGEPSWYGPAHDDCAGGHSGSVKKQPSASRLSGSNTQVPIRHQHKFLGKQNQRSY</sequence>
<proteinExistence type="predicted"/>
<feature type="non-terminal residue" evidence="2">
    <location>
        <position position="452"/>
    </location>
</feature>
<dbReference type="SUPFAM" id="SSF52266">
    <property type="entry name" value="SGNH hydrolase"/>
    <property type="match status" value="1"/>
</dbReference>
<feature type="compositionally biased region" description="Basic and acidic residues" evidence="1">
    <location>
        <begin position="114"/>
        <end position="132"/>
    </location>
</feature>
<feature type="compositionally biased region" description="Low complexity" evidence="1">
    <location>
        <begin position="304"/>
        <end position="316"/>
    </location>
</feature>
<dbReference type="EMBL" id="CAIIXF020000012">
    <property type="protein sequence ID" value="CAH1800863.1"/>
    <property type="molecule type" value="Genomic_DNA"/>
</dbReference>
<feature type="compositionally biased region" description="Low complexity" evidence="1">
    <location>
        <begin position="210"/>
        <end position="229"/>
    </location>
</feature>
<feature type="compositionally biased region" description="Polar residues" evidence="1">
    <location>
        <begin position="238"/>
        <end position="273"/>
    </location>
</feature>
<evidence type="ECO:0000256" key="1">
    <source>
        <dbReference type="SAM" id="MobiDB-lite"/>
    </source>
</evidence>
<feature type="compositionally biased region" description="Low complexity" evidence="1">
    <location>
        <begin position="135"/>
        <end position="149"/>
    </location>
</feature>
<gene>
    <name evidence="2" type="ORF">OFUS_LOCUS24701</name>
</gene>
<dbReference type="OrthoDB" id="6109323at2759"/>
<dbReference type="Gene3D" id="3.40.50.1110">
    <property type="entry name" value="SGNH hydrolase"/>
    <property type="match status" value="1"/>
</dbReference>
<feature type="region of interest" description="Disordered" evidence="1">
    <location>
        <begin position="406"/>
        <end position="452"/>
    </location>
</feature>
<evidence type="ECO:0000313" key="2">
    <source>
        <dbReference type="EMBL" id="CAH1800863.1"/>
    </source>
</evidence>
<name>A0A8S4Q668_OWEFU</name>
<reference evidence="2" key="1">
    <citation type="submission" date="2022-03" db="EMBL/GenBank/DDBJ databases">
        <authorList>
            <person name="Martin C."/>
        </authorList>
    </citation>
    <scope>NUCLEOTIDE SEQUENCE</scope>
</reference>
<dbReference type="InterPro" id="IPR036514">
    <property type="entry name" value="SGNH_hydro_sf"/>
</dbReference>
<feature type="compositionally biased region" description="Basic residues" evidence="1">
    <location>
        <begin position="162"/>
        <end position="172"/>
    </location>
</feature>
<organism evidence="2 3">
    <name type="scientific">Owenia fusiformis</name>
    <name type="common">Polychaete worm</name>
    <dbReference type="NCBI Taxonomy" id="6347"/>
    <lineage>
        <taxon>Eukaryota</taxon>
        <taxon>Metazoa</taxon>
        <taxon>Spiralia</taxon>
        <taxon>Lophotrochozoa</taxon>
        <taxon>Annelida</taxon>
        <taxon>Polychaeta</taxon>
        <taxon>Sedentaria</taxon>
        <taxon>Canalipalpata</taxon>
        <taxon>Sabellida</taxon>
        <taxon>Oweniida</taxon>
        <taxon>Oweniidae</taxon>
        <taxon>Owenia</taxon>
    </lineage>
</organism>
<protein>
    <submittedName>
        <fullName evidence="2">Uncharacterized protein</fullName>
    </submittedName>
</protein>
<feature type="region of interest" description="Disordered" evidence="1">
    <location>
        <begin position="342"/>
        <end position="372"/>
    </location>
</feature>
<keyword evidence="3" id="KW-1185">Reference proteome</keyword>